<feature type="domain" description="Beta-lactamase-related" evidence="2">
    <location>
        <begin position="7"/>
        <end position="91"/>
    </location>
</feature>
<evidence type="ECO:0000313" key="3">
    <source>
        <dbReference type="EMBL" id="SEA36092.1"/>
    </source>
</evidence>
<dbReference type="InterPro" id="IPR050789">
    <property type="entry name" value="Diverse_Enzym_Activities"/>
</dbReference>
<dbReference type="PANTHER" id="PTHR43283">
    <property type="entry name" value="BETA-LACTAMASE-RELATED"/>
    <property type="match status" value="1"/>
</dbReference>
<dbReference type="SUPFAM" id="SSF56601">
    <property type="entry name" value="beta-lactamase/transpeptidase-like"/>
    <property type="match status" value="1"/>
</dbReference>
<dbReference type="PANTHER" id="PTHR43283:SF11">
    <property type="entry name" value="BETA-LACTAMASE-RELATED DOMAIN-CONTAINING PROTEIN"/>
    <property type="match status" value="1"/>
</dbReference>
<evidence type="ECO:0000259" key="2">
    <source>
        <dbReference type="Pfam" id="PF00144"/>
    </source>
</evidence>
<dbReference type="InterPro" id="IPR012338">
    <property type="entry name" value="Beta-lactam/transpept-like"/>
</dbReference>
<organism evidence="3 4">
    <name type="scientific">Thalassobacillus cyri</name>
    <dbReference type="NCBI Taxonomy" id="571932"/>
    <lineage>
        <taxon>Bacteria</taxon>
        <taxon>Bacillati</taxon>
        <taxon>Bacillota</taxon>
        <taxon>Bacilli</taxon>
        <taxon>Bacillales</taxon>
        <taxon>Bacillaceae</taxon>
        <taxon>Thalassobacillus</taxon>
    </lineage>
</organism>
<evidence type="ECO:0000256" key="1">
    <source>
        <dbReference type="ARBA" id="ARBA00022801"/>
    </source>
</evidence>
<dbReference type="EMBL" id="FNQR01000004">
    <property type="protein sequence ID" value="SEA36092.1"/>
    <property type="molecule type" value="Genomic_DNA"/>
</dbReference>
<reference evidence="3 4" key="1">
    <citation type="submission" date="2016-10" db="EMBL/GenBank/DDBJ databases">
        <authorList>
            <person name="de Groot N.N."/>
        </authorList>
    </citation>
    <scope>NUCLEOTIDE SEQUENCE [LARGE SCALE GENOMIC DNA]</scope>
    <source>
        <strain evidence="3 4">CCM7597</strain>
    </source>
</reference>
<dbReference type="Pfam" id="PF00144">
    <property type="entry name" value="Beta-lactamase"/>
    <property type="match status" value="1"/>
</dbReference>
<dbReference type="STRING" id="571932.SAMN05421743_104118"/>
<dbReference type="AlphaFoldDB" id="A0A1H4AKB1"/>
<keyword evidence="4" id="KW-1185">Reference proteome</keyword>
<accession>A0A1H4AKB1</accession>
<name>A0A1H4AKB1_9BACI</name>
<protein>
    <submittedName>
        <fullName evidence="3">Beta-lactamase</fullName>
    </submittedName>
</protein>
<dbReference type="OrthoDB" id="9770183at2"/>
<dbReference type="Gene3D" id="3.40.710.10">
    <property type="entry name" value="DD-peptidase/beta-lactamase superfamily"/>
    <property type="match status" value="1"/>
</dbReference>
<dbReference type="GO" id="GO:0016787">
    <property type="term" value="F:hydrolase activity"/>
    <property type="evidence" value="ECO:0007669"/>
    <property type="project" value="UniProtKB-KW"/>
</dbReference>
<sequence>MNEGLARKLLQGEVPGSVCLVMKQGEVVFHEAFGSAVREPVPVAMEKDTVFDIASLTKIVTSTLILKLVNEQAFTLSAKVDELLPEVAGSKTLSERLSGVLFKTC</sequence>
<proteinExistence type="predicted"/>
<dbReference type="InterPro" id="IPR001466">
    <property type="entry name" value="Beta-lactam-related"/>
</dbReference>
<gene>
    <name evidence="3" type="ORF">SAMN05421743_104118</name>
</gene>
<dbReference type="RefSeq" id="WP_093043650.1">
    <property type="nucleotide sequence ID" value="NZ_FNQR01000004.1"/>
</dbReference>
<keyword evidence="1" id="KW-0378">Hydrolase</keyword>
<dbReference type="Proteomes" id="UP000198584">
    <property type="component" value="Unassembled WGS sequence"/>
</dbReference>
<evidence type="ECO:0000313" key="4">
    <source>
        <dbReference type="Proteomes" id="UP000198584"/>
    </source>
</evidence>